<sequence length="667" mass="69886">MVTSPRGLRSNEPRQIGEYRILSLLGKGGQGTVYLGLAPDGRRVAIKALLPQWASDPKTCRRFLREAEVAAKVAAFCTAKIVGTGIFAGRPYIVSEYVPGPSLDEKVKTEGPISGSGLERLAVSTLTALASIHAHGVVHRDFKPGNVILGPEGPVVIDFGIARALDSSMSTTWLLGTPAYLAPEQLTEEPVTAACDVFSWGSTMTFAATGRLPFNGATVPAIMHAILHADPDLSGVPNPLRELVAAALAKTPAARPSAAELLRVLTERHALPAYPIPGPPPGPPPHPANGTATRPAFGMLTGAAPGAGAPGGPSSWPPPPPAPPPHLAAAHTSQRASGPRQADAAGAPVQALPAGLGTAVALPTPREHPATDAVRPAAEPDAPAPEAETTTAPGGRGSHRKPWRPRRCVLITSATVLTLTAATILVPTWLRGGDGESGATTAAANIRQEAARAPAAPPGEVSSRGDLDLGMFPKLDIEDRFTAPENVQQYVSHQPEEREMVPSIATDNGVFTASGPTPYFTMLSGPGGLSGATSLSMVTLGEFTGKGETQDTVYVGWVKDGNNYISAWYNNARKVSGLSVRLDGRLLKLPRTIYVELKKGDRLALVHKDGMITSYAETHGMWHRLQETTIDSLLDSPVNRRDYRYGFGLRAESGTITLTGAVGRSAP</sequence>
<dbReference type="EMBL" id="VFPQ01000001">
    <property type="protein sequence ID" value="TQM77131.1"/>
    <property type="molecule type" value="Genomic_DNA"/>
</dbReference>
<keyword evidence="1" id="KW-0808">Transferase</keyword>
<feature type="region of interest" description="Disordered" evidence="5">
    <location>
        <begin position="272"/>
        <end position="347"/>
    </location>
</feature>
<dbReference type="PROSITE" id="PS50011">
    <property type="entry name" value="PROTEIN_KINASE_DOM"/>
    <property type="match status" value="1"/>
</dbReference>
<dbReference type="PANTHER" id="PTHR43289">
    <property type="entry name" value="MITOGEN-ACTIVATED PROTEIN KINASE KINASE KINASE 20-RELATED"/>
    <property type="match status" value="1"/>
</dbReference>
<evidence type="ECO:0000313" key="7">
    <source>
        <dbReference type="EMBL" id="TQM77131.1"/>
    </source>
</evidence>
<evidence type="ECO:0000256" key="2">
    <source>
        <dbReference type="ARBA" id="ARBA00022741"/>
    </source>
</evidence>
<name>A0A543J2T1_9ACTN</name>
<keyword evidence="7" id="KW-0723">Serine/threonine-protein kinase</keyword>
<feature type="compositionally biased region" description="Pro residues" evidence="5">
    <location>
        <begin position="315"/>
        <end position="326"/>
    </location>
</feature>
<dbReference type="CDD" id="cd14014">
    <property type="entry name" value="STKc_PknB_like"/>
    <property type="match status" value="1"/>
</dbReference>
<dbReference type="PANTHER" id="PTHR43289:SF34">
    <property type="entry name" value="SERINE_THREONINE-PROTEIN KINASE YBDM-RELATED"/>
    <property type="match status" value="1"/>
</dbReference>
<dbReference type="GO" id="GO:0005524">
    <property type="term" value="F:ATP binding"/>
    <property type="evidence" value="ECO:0007669"/>
    <property type="project" value="UniProtKB-KW"/>
</dbReference>
<evidence type="ECO:0000259" key="6">
    <source>
        <dbReference type="PROSITE" id="PS50011"/>
    </source>
</evidence>
<keyword evidence="8" id="KW-1185">Reference proteome</keyword>
<evidence type="ECO:0000256" key="1">
    <source>
        <dbReference type="ARBA" id="ARBA00022679"/>
    </source>
</evidence>
<dbReference type="Gene3D" id="3.30.200.20">
    <property type="entry name" value="Phosphorylase Kinase, domain 1"/>
    <property type="match status" value="1"/>
</dbReference>
<dbReference type="AlphaFoldDB" id="A0A543J2T1"/>
<dbReference type="OrthoDB" id="3915799at2"/>
<proteinExistence type="predicted"/>
<accession>A0A543J2T1</accession>
<keyword evidence="4" id="KW-0067">ATP-binding</keyword>
<evidence type="ECO:0000256" key="4">
    <source>
        <dbReference type="ARBA" id="ARBA00022840"/>
    </source>
</evidence>
<dbReference type="GO" id="GO:0004674">
    <property type="term" value="F:protein serine/threonine kinase activity"/>
    <property type="evidence" value="ECO:0007669"/>
    <property type="project" value="UniProtKB-KW"/>
</dbReference>
<protein>
    <submittedName>
        <fullName evidence="7">Serine/threonine protein kinase</fullName>
    </submittedName>
</protein>
<gene>
    <name evidence="7" type="ORF">FHX40_3884</name>
</gene>
<dbReference type="Pfam" id="PF00069">
    <property type="entry name" value="Pkinase"/>
    <property type="match status" value="1"/>
</dbReference>
<feature type="domain" description="Protein kinase" evidence="6">
    <location>
        <begin position="19"/>
        <end position="272"/>
    </location>
</feature>
<evidence type="ECO:0000313" key="8">
    <source>
        <dbReference type="Proteomes" id="UP000319213"/>
    </source>
</evidence>
<comment type="caution">
    <text evidence="7">The sequence shown here is derived from an EMBL/GenBank/DDBJ whole genome shotgun (WGS) entry which is preliminary data.</text>
</comment>
<evidence type="ECO:0000256" key="3">
    <source>
        <dbReference type="ARBA" id="ARBA00022777"/>
    </source>
</evidence>
<dbReference type="SUPFAM" id="SSF56112">
    <property type="entry name" value="Protein kinase-like (PK-like)"/>
    <property type="match status" value="1"/>
</dbReference>
<dbReference type="Proteomes" id="UP000319213">
    <property type="component" value="Unassembled WGS sequence"/>
</dbReference>
<dbReference type="PROSITE" id="PS00108">
    <property type="entry name" value="PROTEIN_KINASE_ST"/>
    <property type="match status" value="1"/>
</dbReference>
<keyword evidence="3 7" id="KW-0418">Kinase</keyword>
<dbReference type="InterPro" id="IPR000719">
    <property type="entry name" value="Prot_kinase_dom"/>
</dbReference>
<dbReference type="Gene3D" id="1.10.510.10">
    <property type="entry name" value="Transferase(Phosphotransferase) domain 1"/>
    <property type="match status" value="1"/>
</dbReference>
<dbReference type="InterPro" id="IPR011009">
    <property type="entry name" value="Kinase-like_dom_sf"/>
</dbReference>
<reference evidence="7 8" key="1">
    <citation type="submission" date="2019-06" db="EMBL/GenBank/DDBJ databases">
        <title>Sequencing the genomes of 1000 actinobacteria strains.</title>
        <authorList>
            <person name="Klenk H.-P."/>
        </authorList>
    </citation>
    <scope>NUCLEOTIDE SEQUENCE [LARGE SCALE GENOMIC DNA]</scope>
    <source>
        <strain evidence="7 8">DSM 43186</strain>
    </source>
</reference>
<keyword evidence="2" id="KW-0547">Nucleotide-binding</keyword>
<organism evidence="7 8">
    <name type="scientific">Thermopolyspora flexuosa</name>
    <dbReference type="NCBI Taxonomy" id="103836"/>
    <lineage>
        <taxon>Bacteria</taxon>
        <taxon>Bacillati</taxon>
        <taxon>Actinomycetota</taxon>
        <taxon>Actinomycetes</taxon>
        <taxon>Streptosporangiales</taxon>
        <taxon>Streptosporangiaceae</taxon>
        <taxon>Thermopolyspora</taxon>
    </lineage>
</organism>
<dbReference type="InterPro" id="IPR008271">
    <property type="entry name" value="Ser/Thr_kinase_AS"/>
</dbReference>
<feature type="compositionally biased region" description="Pro residues" evidence="5">
    <location>
        <begin position="274"/>
        <end position="287"/>
    </location>
</feature>
<feature type="compositionally biased region" description="Low complexity" evidence="5">
    <location>
        <begin position="376"/>
        <end position="393"/>
    </location>
</feature>
<feature type="region of interest" description="Disordered" evidence="5">
    <location>
        <begin position="360"/>
        <end position="403"/>
    </location>
</feature>
<evidence type="ECO:0000256" key="5">
    <source>
        <dbReference type="SAM" id="MobiDB-lite"/>
    </source>
</evidence>